<dbReference type="CDD" id="cd04301">
    <property type="entry name" value="NAT_SF"/>
    <property type="match status" value="1"/>
</dbReference>
<dbReference type="OrthoDB" id="273614at2"/>
<dbReference type="PANTHER" id="PTHR43877">
    <property type="entry name" value="AMINOALKYLPHOSPHONATE N-ACETYLTRANSFERASE-RELATED-RELATED"/>
    <property type="match status" value="1"/>
</dbReference>
<keyword evidence="1 4" id="KW-0808">Transferase</keyword>
<sequence>MTIELIDQCSEEVFEAVNHLIGQLSTSAKPLEYEATEALIDQPNVHLFVYRAETEEEAAPEVDTTLPAPIQGMLSLVVFEIPTGTRAWIEDVVVEESARGTGAGRALVEAAVAYAQELGAKSVDLTSRPSREAANRLYQRCGFQARETNVYRYQG</sequence>
<dbReference type="RefSeq" id="WP_073709311.1">
    <property type="nucleotide sequence ID" value="NZ_MQSU01000003.1"/>
</dbReference>
<evidence type="ECO:0000259" key="3">
    <source>
        <dbReference type="PROSITE" id="PS51186"/>
    </source>
</evidence>
<comment type="caution">
    <text evidence="4">The sequence shown here is derived from an EMBL/GenBank/DDBJ whole genome shotgun (WGS) entry which is preliminary data.</text>
</comment>
<dbReference type="InterPro" id="IPR050832">
    <property type="entry name" value="Bact_Acetyltransf"/>
</dbReference>
<dbReference type="PROSITE" id="PS51186">
    <property type="entry name" value="GNAT"/>
    <property type="match status" value="1"/>
</dbReference>
<organism evidence="4 5">
    <name type="scientific">Boudabousia liubingyangii</name>
    <dbReference type="NCBI Taxonomy" id="1921764"/>
    <lineage>
        <taxon>Bacteria</taxon>
        <taxon>Bacillati</taxon>
        <taxon>Actinomycetota</taxon>
        <taxon>Actinomycetes</taxon>
        <taxon>Actinomycetales</taxon>
        <taxon>Actinomycetaceae</taxon>
        <taxon>Boudabousia</taxon>
    </lineage>
</organism>
<evidence type="ECO:0000313" key="5">
    <source>
        <dbReference type="Proteomes" id="UP000186785"/>
    </source>
</evidence>
<dbReference type="Pfam" id="PF00583">
    <property type="entry name" value="Acetyltransf_1"/>
    <property type="match status" value="1"/>
</dbReference>
<dbReference type="Gene3D" id="3.40.630.30">
    <property type="match status" value="1"/>
</dbReference>
<evidence type="ECO:0000313" key="4">
    <source>
        <dbReference type="EMBL" id="OKL47951.1"/>
    </source>
</evidence>
<dbReference type="EMBL" id="MQSV01000003">
    <property type="protein sequence ID" value="OKL47951.1"/>
    <property type="molecule type" value="Genomic_DNA"/>
</dbReference>
<keyword evidence="2" id="KW-0012">Acyltransferase</keyword>
<dbReference type="AlphaFoldDB" id="A0A1Q5PLL5"/>
<keyword evidence="5" id="KW-1185">Reference proteome</keyword>
<dbReference type="Proteomes" id="UP000186785">
    <property type="component" value="Unassembled WGS sequence"/>
</dbReference>
<dbReference type="SUPFAM" id="SSF55729">
    <property type="entry name" value="Acyl-CoA N-acyltransferases (Nat)"/>
    <property type="match status" value="1"/>
</dbReference>
<reference evidence="4 5" key="1">
    <citation type="submission" date="2016-11" db="EMBL/GenBank/DDBJ databases">
        <title>Actinomyces gypaetusis sp. nov. isolated from the vulture Gypaetus barbatus in Qinghai Tibet Plateau China.</title>
        <authorList>
            <person name="Meng X."/>
        </authorList>
    </citation>
    <scope>NUCLEOTIDE SEQUENCE [LARGE SCALE GENOMIC DNA]</scope>
    <source>
        <strain evidence="4 5">VUL4_2</strain>
    </source>
</reference>
<protein>
    <submittedName>
        <fullName evidence="4">GNAT family N-acetyltransferase</fullName>
    </submittedName>
</protein>
<feature type="domain" description="N-acetyltransferase" evidence="3">
    <location>
        <begin position="4"/>
        <end position="155"/>
    </location>
</feature>
<proteinExistence type="predicted"/>
<gene>
    <name evidence="4" type="ORF">BSR29_05580</name>
</gene>
<evidence type="ECO:0000256" key="1">
    <source>
        <dbReference type="ARBA" id="ARBA00022679"/>
    </source>
</evidence>
<dbReference type="GO" id="GO:0016747">
    <property type="term" value="F:acyltransferase activity, transferring groups other than amino-acyl groups"/>
    <property type="evidence" value="ECO:0007669"/>
    <property type="project" value="InterPro"/>
</dbReference>
<name>A0A1Q5PLL5_9ACTO</name>
<dbReference type="InterPro" id="IPR016181">
    <property type="entry name" value="Acyl_CoA_acyltransferase"/>
</dbReference>
<dbReference type="STRING" id="1921764.BSR28_05825"/>
<dbReference type="InterPro" id="IPR000182">
    <property type="entry name" value="GNAT_dom"/>
</dbReference>
<accession>A0A1Q5PLL5</accession>
<evidence type="ECO:0000256" key="2">
    <source>
        <dbReference type="ARBA" id="ARBA00023315"/>
    </source>
</evidence>